<evidence type="ECO:0000313" key="3">
    <source>
        <dbReference type="Proteomes" id="UP000077280"/>
    </source>
</evidence>
<sequence>MKGGLAVPLLVTVTKSDLVALGYGPSRSTDIIRLAKAVMVNKGFEYYRARKLGRVPASAVEEILGIPISELIVPTSGISTVKEELS</sequence>
<dbReference type="AlphaFoldDB" id="A0AAP5TCS9"/>
<dbReference type="GeneID" id="93382067"/>
<dbReference type="Pfam" id="PF11372">
    <property type="entry name" value="DUF3173"/>
    <property type="match status" value="1"/>
</dbReference>
<organism evidence="1 4">
    <name type="scientific">Pediococcus parvulus</name>
    <dbReference type="NCBI Taxonomy" id="54062"/>
    <lineage>
        <taxon>Bacteria</taxon>
        <taxon>Bacillati</taxon>
        <taxon>Bacillota</taxon>
        <taxon>Bacilli</taxon>
        <taxon>Lactobacillales</taxon>
        <taxon>Lactobacillaceae</taxon>
        <taxon>Pediococcus</taxon>
    </lineage>
</organism>
<evidence type="ECO:0000313" key="4">
    <source>
        <dbReference type="Proteomes" id="UP001275867"/>
    </source>
</evidence>
<evidence type="ECO:0000313" key="1">
    <source>
        <dbReference type="EMBL" id="MDV7693564.1"/>
    </source>
</evidence>
<dbReference type="EMBL" id="LXND01000091">
    <property type="protein sequence ID" value="OAD63072.1"/>
    <property type="molecule type" value="Genomic_DNA"/>
</dbReference>
<keyword evidence="3" id="KW-1185">Reference proteome</keyword>
<name>A0AAP5TCS9_9LACO</name>
<reference evidence="1" key="2">
    <citation type="submission" date="2019-10" db="EMBL/GenBank/DDBJ databases">
        <title>Malate fermentation in French cider.</title>
        <authorList>
            <person name="Cousin F.J."/>
            <person name="Medina Fernandez S."/>
            <person name="Misery B."/>
            <person name="Laplace J.-M."/>
            <person name="Cretenet M."/>
        </authorList>
    </citation>
    <scope>NUCLEOTIDE SEQUENCE</scope>
    <source>
        <strain evidence="1">UCMA15901</strain>
    </source>
</reference>
<comment type="caution">
    <text evidence="1">The sequence shown here is derived from an EMBL/GenBank/DDBJ whole genome shotgun (WGS) entry which is preliminary data.</text>
</comment>
<proteinExistence type="predicted"/>
<reference evidence="2 3" key="1">
    <citation type="submission" date="2016-05" db="EMBL/GenBank/DDBJ databases">
        <title>Draft genome sequence of Pediococcus parvulus 2.6, a probiotic beta-glucan producer strain.</title>
        <authorList>
            <person name="Mohedano M.L."/>
            <person name="Perez-Ramos A."/>
            <person name="Duenas M.T."/>
            <person name="Lamontanara A."/>
            <person name="Orru L."/>
            <person name="Spano G."/>
            <person name="Capozzi V."/>
            <person name="Lopez P."/>
        </authorList>
    </citation>
    <scope>NUCLEOTIDE SEQUENCE [LARGE SCALE GENOMIC DNA]</scope>
    <source>
        <strain evidence="2 3">2.6</strain>
    </source>
</reference>
<dbReference type="Proteomes" id="UP000077280">
    <property type="component" value="Unassembled WGS sequence"/>
</dbReference>
<dbReference type="EMBL" id="WERX01000003">
    <property type="protein sequence ID" value="MDV7693564.1"/>
    <property type="molecule type" value="Genomic_DNA"/>
</dbReference>
<dbReference type="InterPro" id="IPR021512">
    <property type="entry name" value="DUF3173"/>
</dbReference>
<dbReference type="RefSeq" id="WP_068808450.1">
    <property type="nucleotide sequence ID" value="NZ_CP158977.1"/>
</dbReference>
<protein>
    <submittedName>
        <fullName evidence="1">DUF3173 domain-containing protein</fullName>
    </submittedName>
</protein>
<gene>
    <name evidence="2" type="ORF">A7K95_10595</name>
    <name evidence="1" type="ORF">GA842_01460</name>
</gene>
<accession>A0AAP5TCS9</accession>
<dbReference type="Proteomes" id="UP001275867">
    <property type="component" value="Unassembled WGS sequence"/>
</dbReference>
<evidence type="ECO:0000313" key="2">
    <source>
        <dbReference type="EMBL" id="OAD63072.1"/>
    </source>
</evidence>